<gene>
    <name evidence="14" type="primary">corC_4</name>
    <name evidence="14" type="ORF">BN1080_02492</name>
</gene>
<evidence type="ECO:0000256" key="7">
    <source>
        <dbReference type="ARBA" id="ARBA00023122"/>
    </source>
</evidence>
<dbReference type="Proteomes" id="UP000043699">
    <property type="component" value="Unassembled WGS sequence"/>
</dbReference>
<evidence type="ECO:0000259" key="13">
    <source>
        <dbReference type="PROSITE" id="PS51846"/>
    </source>
</evidence>
<evidence type="ECO:0000256" key="5">
    <source>
        <dbReference type="ARBA" id="ARBA00022737"/>
    </source>
</evidence>
<keyword evidence="3" id="KW-1003">Cell membrane</keyword>
<name>A0A098EMI3_9BACL</name>
<dbReference type="GO" id="GO:0050660">
    <property type="term" value="F:flavin adenine dinucleotide binding"/>
    <property type="evidence" value="ECO:0007669"/>
    <property type="project" value="InterPro"/>
</dbReference>
<dbReference type="InterPro" id="IPR002550">
    <property type="entry name" value="CNNM"/>
</dbReference>
<dbReference type="PANTHER" id="PTHR43099">
    <property type="entry name" value="UPF0053 PROTEIN YRKA"/>
    <property type="match status" value="1"/>
</dbReference>
<feature type="domain" description="CNNM transmembrane" evidence="13">
    <location>
        <begin position="1"/>
        <end position="202"/>
    </location>
</feature>
<dbReference type="InterPro" id="IPR005170">
    <property type="entry name" value="Transptr-assoc_dom"/>
</dbReference>
<dbReference type="RefSeq" id="WP_234398961.1">
    <property type="nucleotide sequence ID" value="NZ_CCXS01000001.1"/>
</dbReference>
<evidence type="ECO:0000313" key="15">
    <source>
        <dbReference type="Proteomes" id="UP000043699"/>
    </source>
</evidence>
<dbReference type="InterPro" id="IPR051676">
    <property type="entry name" value="UPF0053_domain"/>
</dbReference>
<evidence type="ECO:0000256" key="1">
    <source>
        <dbReference type="ARBA" id="ARBA00004651"/>
    </source>
</evidence>
<reference evidence="14 15" key="1">
    <citation type="submission" date="2014-09" db="EMBL/GenBank/DDBJ databases">
        <authorList>
            <person name="Urmite Genomes Urmite Genomes"/>
        </authorList>
    </citation>
    <scope>NUCLEOTIDE SEQUENCE [LARGE SCALE GENOMIC DNA]</scope>
    <source>
        <strain evidence="14 15">ES2</strain>
    </source>
</reference>
<proteinExistence type="inferred from homology"/>
<dbReference type="Gene3D" id="3.30.465.10">
    <property type="match status" value="1"/>
</dbReference>
<dbReference type="CDD" id="cd04590">
    <property type="entry name" value="CBS_pair_CorC_HlyC_assoc"/>
    <property type="match status" value="1"/>
</dbReference>
<feature type="transmembrane region" description="Helical" evidence="11">
    <location>
        <begin position="102"/>
        <end position="123"/>
    </location>
</feature>
<keyword evidence="6 10" id="KW-1133">Transmembrane helix</keyword>
<dbReference type="PANTHER" id="PTHR43099:SF2">
    <property type="entry name" value="UPF0053 PROTEIN YRKA"/>
    <property type="match status" value="1"/>
</dbReference>
<dbReference type="InterPro" id="IPR044751">
    <property type="entry name" value="Ion_transp-like_CBS"/>
</dbReference>
<keyword evidence="15" id="KW-1185">Reference proteome</keyword>
<dbReference type="GO" id="GO:0005886">
    <property type="term" value="C:plasma membrane"/>
    <property type="evidence" value="ECO:0007669"/>
    <property type="project" value="UniProtKB-SubCell"/>
</dbReference>
<dbReference type="AlphaFoldDB" id="A0A098EMI3"/>
<dbReference type="InterPro" id="IPR046342">
    <property type="entry name" value="CBS_dom_sf"/>
</dbReference>
<dbReference type="STRING" id="1499687.BN1080_02492"/>
<keyword evidence="7 9" id="KW-0129">CBS domain</keyword>
<comment type="similarity">
    <text evidence="2">Belongs to the UPF0053 family.</text>
</comment>
<evidence type="ECO:0000256" key="4">
    <source>
        <dbReference type="ARBA" id="ARBA00022692"/>
    </source>
</evidence>
<dbReference type="InterPro" id="IPR036318">
    <property type="entry name" value="FAD-bd_PCMH-like_sf"/>
</dbReference>
<evidence type="ECO:0000256" key="9">
    <source>
        <dbReference type="PROSITE-ProRule" id="PRU00703"/>
    </source>
</evidence>
<dbReference type="EMBL" id="CCXS01000001">
    <property type="protein sequence ID" value="CEG23514.1"/>
    <property type="molecule type" value="Genomic_DNA"/>
</dbReference>
<keyword evidence="5" id="KW-0677">Repeat</keyword>
<feature type="domain" description="CBS" evidence="12">
    <location>
        <begin position="223"/>
        <end position="283"/>
    </location>
</feature>
<keyword evidence="8 10" id="KW-0472">Membrane</keyword>
<evidence type="ECO:0000256" key="3">
    <source>
        <dbReference type="ARBA" id="ARBA00022475"/>
    </source>
</evidence>
<dbReference type="Pfam" id="PF03471">
    <property type="entry name" value="CorC_HlyC"/>
    <property type="match status" value="1"/>
</dbReference>
<evidence type="ECO:0000313" key="14">
    <source>
        <dbReference type="EMBL" id="CEG23514.1"/>
    </source>
</evidence>
<dbReference type="Pfam" id="PF00571">
    <property type="entry name" value="CBS"/>
    <property type="match status" value="2"/>
</dbReference>
<protein>
    <submittedName>
        <fullName evidence="14">Magnesium and cobalt efflux protein CorC</fullName>
    </submittedName>
</protein>
<evidence type="ECO:0000256" key="10">
    <source>
        <dbReference type="PROSITE-ProRule" id="PRU01193"/>
    </source>
</evidence>
<evidence type="ECO:0000256" key="6">
    <source>
        <dbReference type="ARBA" id="ARBA00022989"/>
    </source>
</evidence>
<evidence type="ECO:0000259" key="12">
    <source>
        <dbReference type="PROSITE" id="PS51371"/>
    </source>
</evidence>
<dbReference type="InterPro" id="IPR016169">
    <property type="entry name" value="FAD-bd_PCMH_sub2"/>
</dbReference>
<dbReference type="PROSITE" id="PS51371">
    <property type="entry name" value="CBS"/>
    <property type="match status" value="2"/>
</dbReference>
<accession>A0A098EMI3</accession>
<dbReference type="SUPFAM" id="SSF54631">
    <property type="entry name" value="CBS-domain pair"/>
    <property type="match status" value="1"/>
</dbReference>
<dbReference type="Gene3D" id="3.10.580.10">
    <property type="entry name" value="CBS-domain"/>
    <property type="match status" value="1"/>
</dbReference>
<feature type="transmembrane region" description="Helical" evidence="11">
    <location>
        <begin position="135"/>
        <end position="157"/>
    </location>
</feature>
<dbReference type="SUPFAM" id="SSF56176">
    <property type="entry name" value="FAD-binding/transporter-associated domain-like"/>
    <property type="match status" value="1"/>
</dbReference>
<dbReference type="SMART" id="SM01091">
    <property type="entry name" value="CorC_HlyC"/>
    <property type="match status" value="1"/>
</dbReference>
<feature type="transmembrane region" description="Helical" evidence="11">
    <location>
        <begin position="59"/>
        <end position="82"/>
    </location>
</feature>
<organism evidence="14 15">
    <name type="scientific">Planococcus massiliensis</name>
    <dbReference type="NCBI Taxonomy" id="1499687"/>
    <lineage>
        <taxon>Bacteria</taxon>
        <taxon>Bacillati</taxon>
        <taxon>Bacillota</taxon>
        <taxon>Bacilli</taxon>
        <taxon>Bacillales</taxon>
        <taxon>Caryophanaceae</taxon>
        <taxon>Planococcus</taxon>
    </lineage>
</organism>
<feature type="transmembrane region" description="Helical" evidence="11">
    <location>
        <begin position="6"/>
        <end position="28"/>
    </location>
</feature>
<feature type="domain" description="CBS" evidence="12">
    <location>
        <begin position="288"/>
        <end position="345"/>
    </location>
</feature>
<dbReference type="PROSITE" id="PS51846">
    <property type="entry name" value="CNNM"/>
    <property type="match status" value="1"/>
</dbReference>
<evidence type="ECO:0000256" key="8">
    <source>
        <dbReference type="ARBA" id="ARBA00023136"/>
    </source>
</evidence>
<dbReference type="FunFam" id="3.10.580.10:FF:000002">
    <property type="entry name" value="Magnesium/cobalt efflux protein CorC"/>
    <property type="match status" value="1"/>
</dbReference>
<dbReference type="InterPro" id="IPR000644">
    <property type="entry name" value="CBS_dom"/>
</dbReference>
<evidence type="ECO:0000256" key="2">
    <source>
        <dbReference type="ARBA" id="ARBA00006337"/>
    </source>
</evidence>
<dbReference type="Pfam" id="PF01595">
    <property type="entry name" value="CNNM"/>
    <property type="match status" value="1"/>
</dbReference>
<comment type="subcellular location">
    <subcellularLocation>
        <location evidence="1">Cell membrane</location>
        <topology evidence="1">Multi-pass membrane protein</topology>
    </subcellularLocation>
</comment>
<sequence length="434" mass="48624">MDIPIQLAASAVLIAALAFFSASEFAIVKVRISRIDQLLADQQLKHKAVKSIIAHADNYLFACQLGIVMCTLGIGWLSYSIAAHFFPAMMAVSTIADAGPNTIVFFILFALLVFTLVIVSELIPKTFAAKKAESILLANAGLLIWTYRILFIPIALFKAAARLLSSLFGFAPASQKEWSHTEEDIKTILSDSLKNGEINVSEFEYVHKIFEFDERIAREIKVPRTAMCTLEKDSTLREVFKTVGVQQYTRYPVIDGDRDHVLGVVNMKNLMAAFIHDPTVGDLTVEQFMKPVIQVIETIKINELLLKIQQERIHLAILQDEYGGTSGLVTIEDILEEIVGEIQDEFDGDEIPEIRRLGDSHYLIDAKILIGHVNELLGIRIDDDDIDTIGGWFMSESFDTIRGQKIIEQGYEFLAKDVEGHHILYLEVQKAEPL</sequence>
<keyword evidence="4 10" id="KW-0812">Transmembrane</keyword>
<evidence type="ECO:0000256" key="11">
    <source>
        <dbReference type="SAM" id="Phobius"/>
    </source>
</evidence>